<dbReference type="STRING" id="1003.SAMN04488541_103741"/>
<proteinExistence type="predicted"/>
<dbReference type="RefSeq" id="WP_091548792.1">
    <property type="nucleotide sequence ID" value="NZ_FONY01000037.1"/>
</dbReference>
<sequence length="144" mass="15906">MNTKNCFYFCLFVFVLLTACKKDTAPTKTDLLARTWQADEATIQQGAVSITAYKKGGSSNLADFSKFRLIFKKDGTFNSTDTDGAAAQGTWKFVNNETQLEIKEGSDPIQLINILKLTSTNFDLSFAETEQGITTTVTLKLIPL</sequence>
<dbReference type="EMBL" id="FONY01000037">
    <property type="protein sequence ID" value="SFF46322.1"/>
    <property type="molecule type" value="Genomic_DNA"/>
</dbReference>
<evidence type="ECO:0008006" key="3">
    <source>
        <dbReference type="Google" id="ProtNLM"/>
    </source>
</evidence>
<gene>
    <name evidence="1" type="ORF">SAMN04488541_103741</name>
</gene>
<dbReference type="Proteomes" id="UP000199513">
    <property type="component" value="Unassembled WGS sequence"/>
</dbReference>
<dbReference type="PROSITE" id="PS51257">
    <property type="entry name" value="PROKAR_LIPOPROTEIN"/>
    <property type="match status" value="1"/>
</dbReference>
<reference evidence="1 2" key="1">
    <citation type="submission" date="2016-10" db="EMBL/GenBank/DDBJ databases">
        <authorList>
            <person name="de Groot N.N."/>
        </authorList>
    </citation>
    <scope>NUCLEOTIDE SEQUENCE [LARGE SCALE GENOMIC DNA]</scope>
    <source>
        <strain>GEY</strain>
        <strain evidence="2">DSM 9560</strain>
    </source>
</reference>
<keyword evidence="2" id="KW-1185">Reference proteome</keyword>
<dbReference type="AlphaFoldDB" id="A0A1I2IV31"/>
<organism evidence="1 2">
    <name type="scientific">Thermoflexibacter ruber</name>
    <dbReference type="NCBI Taxonomy" id="1003"/>
    <lineage>
        <taxon>Bacteria</taxon>
        <taxon>Pseudomonadati</taxon>
        <taxon>Bacteroidota</taxon>
        <taxon>Cytophagia</taxon>
        <taxon>Cytophagales</taxon>
        <taxon>Thermoflexibacteraceae</taxon>
        <taxon>Thermoflexibacter</taxon>
    </lineage>
</organism>
<name>A0A1I2IV31_9BACT</name>
<accession>A0A1I2IV31</accession>
<evidence type="ECO:0000313" key="1">
    <source>
        <dbReference type="EMBL" id="SFF46322.1"/>
    </source>
</evidence>
<protein>
    <recommendedName>
        <fullName evidence="3">Lipocalin-like domain-containing protein</fullName>
    </recommendedName>
</protein>
<dbReference type="OrthoDB" id="955129at2"/>
<evidence type="ECO:0000313" key="2">
    <source>
        <dbReference type="Proteomes" id="UP000199513"/>
    </source>
</evidence>